<sequence>MVPLPLVQLVNFYEEKYKRNEDETRSIYEGVENEDETRSVSTATETVEITRNRNGWTIRRPLMGQYFRAADHESSSSELNQVSEGRNIVSSQFPTLGRSHAAFERRLRALRRRMGLTHREYVQMIQYYLDNPELIHRWEEQNSHDDEEAKDDSDEQ</sequence>
<dbReference type="AlphaFoldDB" id="A0AAD3D588"/>
<organism evidence="1 2">
    <name type="scientific">Chaetoceros tenuissimus</name>
    <dbReference type="NCBI Taxonomy" id="426638"/>
    <lineage>
        <taxon>Eukaryota</taxon>
        <taxon>Sar</taxon>
        <taxon>Stramenopiles</taxon>
        <taxon>Ochrophyta</taxon>
        <taxon>Bacillariophyta</taxon>
        <taxon>Coscinodiscophyceae</taxon>
        <taxon>Chaetocerotophycidae</taxon>
        <taxon>Chaetocerotales</taxon>
        <taxon>Chaetocerotaceae</taxon>
        <taxon>Chaetoceros</taxon>
    </lineage>
</organism>
<evidence type="ECO:0000313" key="1">
    <source>
        <dbReference type="EMBL" id="GFH57000.1"/>
    </source>
</evidence>
<reference evidence="1 2" key="1">
    <citation type="journal article" date="2021" name="Sci. Rep.">
        <title>The genome of the diatom Chaetoceros tenuissimus carries an ancient integrated fragment of an extant virus.</title>
        <authorList>
            <person name="Hongo Y."/>
            <person name="Kimura K."/>
            <person name="Takaki Y."/>
            <person name="Yoshida Y."/>
            <person name="Baba S."/>
            <person name="Kobayashi G."/>
            <person name="Nagasaki K."/>
            <person name="Hano T."/>
            <person name="Tomaru Y."/>
        </authorList>
    </citation>
    <scope>NUCLEOTIDE SEQUENCE [LARGE SCALE GENOMIC DNA]</scope>
    <source>
        <strain evidence="1 2">NIES-3715</strain>
    </source>
</reference>
<dbReference type="EMBL" id="BLLK01000057">
    <property type="protein sequence ID" value="GFH57000.1"/>
    <property type="molecule type" value="Genomic_DNA"/>
</dbReference>
<name>A0AAD3D588_9STRA</name>
<accession>A0AAD3D588</accession>
<comment type="caution">
    <text evidence="1">The sequence shown here is derived from an EMBL/GenBank/DDBJ whole genome shotgun (WGS) entry which is preliminary data.</text>
</comment>
<evidence type="ECO:0000313" key="2">
    <source>
        <dbReference type="Proteomes" id="UP001054902"/>
    </source>
</evidence>
<protein>
    <submittedName>
        <fullName evidence="1">Uncharacterized protein</fullName>
    </submittedName>
</protein>
<keyword evidence="2" id="KW-1185">Reference proteome</keyword>
<gene>
    <name evidence="1" type="ORF">CTEN210_13476</name>
</gene>
<proteinExistence type="predicted"/>
<dbReference type="Proteomes" id="UP001054902">
    <property type="component" value="Unassembled WGS sequence"/>
</dbReference>